<feature type="domain" description="Saccharopine dehydrogenase NADP binding" evidence="1">
    <location>
        <begin position="10"/>
        <end position="133"/>
    </location>
</feature>
<name>A0ABS9XGJ8_9ACTN</name>
<reference evidence="2" key="1">
    <citation type="submission" date="2022-03" db="EMBL/GenBank/DDBJ databases">
        <title>Streptomyces 7R015 and 7R016 isolated from Barleria lupulina in Thailand.</title>
        <authorList>
            <person name="Kanchanasin P."/>
            <person name="Phongsopitanun W."/>
            <person name="Tanasupawat S."/>
        </authorList>
    </citation>
    <scope>NUCLEOTIDE SEQUENCE</scope>
    <source>
        <strain evidence="2">7R016</strain>
    </source>
</reference>
<dbReference type="SUPFAM" id="SSF51735">
    <property type="entry name" value="NAD(P)-binding Rossmann-fold domains"/>
    <property type="match status" value="1"/>
</dbReference>
<organism evidence="2 3">
    <name type="scientific">Streptomyces spinosisporus</name>
    <dbReference type="NCBI Taxonomy" id="2927582"/>
    <lineage>
        <taxon>Bacteria</taxon>
        <taxon>Bacillati</taxon>
        <taxon>Actinomycetota</taxon>
        <taxon>Actinomycetes</taxon>
        <taxon>Kitasatosporales</taxon>
        <taxon>Streptomycetaceae</taxon>
        <taxon>Streptomyces</taxon>
    </lineage>
</organism>
<gene>
    <name evidence="2" type="ORF">MQN93_09870</name>
</gene>
<dbReference type="Proteomes" id="UP001165270">
    <property type="component" value="Unassembled WGS sequence"/>
</dbReference>
<evidence type="ECO:0000259" key="1">
    <source>
        <dbReference type="Pfam" id="PF03435"/>
    </source>
</evidence>
<protein>
    <submittedName>
        <fullName evidence="2">Saccharopine dehydrogenase NADP-binding domain-containing protein</fullName>
    </submittedName>
</protein>
<evidence type="ECO:0000313" key="3">
    <source>
        <dbReference type="Proteomes" id="UP001165270"/>
    </source>
</evidence>
<dbReference type="InterPro" id="IPR036291">
    <property type="entry name" value="NAD(P)-bd_dom_sf"/>
</dbReference>
<proteinExistence type="predicted"/>
<dbReference type="Pfam" id="PF03435">
    <property type="entry name" value="Sacchrp_dh_NADP"/>
    <property type="match status" value="1"/>
</dbReference>
<dbReference type="RefSeq" id="WP_242709151.1">
    <property type="nucleotide sequence ID" value="NZ_JALDAX010000003.1"/>
</dbReference>
<accession>A0ABS9XGJ8</accession>
<dbReference type="PANTHER" id="PTHR43781:SF1">
    <property type="entry name" value="SACCHAROPINE DEHYDROGENASE"/>
    <property type="match status" value="1"/>
</dbReference>
<keyword evidence="3" id="KW-1185">Reference proteome</keyword>
<comment type="caution">
    <text evidence="2">The sequence shown here is derived from an EMBL/GenBank/DDBJ whole genome shotgun (WGS) entry which is preliminary data.</text>
</comment>
<dbReference type="Gene3D" id="3.40.50.720">
    <property type="entry name" value="NAD(P)-binding Rossmann-like Domain"/>
    <property type="match status" value="1"/>
</dbReference>
<dbReference type="PANTHER" id="PTHR43781">
    <property type="entry name" value="SACCHAROPINE DEHYDROGENASE"/>
    <property type="match status" value="1"/>
</dbReference>
<sequence>MTPDTPTGEIWILGAAGRIGSAVAARLAAQGFTPVLVGRGKEALSRTAVNLGPGAGAKVVVTGSVDDIAAEVARQRPAVVVNTIGNFAETAPPIARACLRGGGHYVDMAADLVALPRLLSLHDEASAAGSTLVTGAGFGVLATEAVVAKLCENRPTPERVRVDALGSVATDAGTVGAAFAASIVNVIATGGRAYEEGRLVTRRLGADPQDLTLPDGETVKSAGAPSGELMAAQRASGAPSVTVTTALAPTSAVARAVLPLAGKLLSIPRLQRFAVRRMAGVRTKAAPRPRRHSWGHAVVIWSDGTRREGWLRADDGMDYTAAVAAETAAALARGEGKPGAYTPAAVLGPDLAVAAGGTFVLD</sequence>
<evidence type="ECO:0000313" key="2">
    <source>
        <dbReference type="EMBL" id="MCI3240027.1"/>
    </source>
</evidence>
<dbReference type="EMBL" id="JALDAX010000003">
    <property type="protein sequence ID" value="MCI3240027.1"/>
    <property type="molecule type" value="Genomic_DNA"/>
</dbReference>
<dbReference type="InterPro" id="IPR005097">
    <property type="entry name" value="Sacchrp_dh_NADP-bd"/>
</dbReference>